<protein>
    <submittedName>
        <fullName evidence="1">Uncharacterized protein</fullName>
    </submittedName>
</protein>
<sequence>MCKQIKAKRCDYPERLKGKPEECTPEQVRECHGEVKEHPCDL</sequence>
<proteinExistence type="predicted"/>
<reference evidence="1" key="1">
    <citation type="journal article" date="2014" name="Front. Microbiol.">
        <title>High frequency of phylogenetically diverse reductive dehalogenase-homologous genes in deep subseafloor sedimentary metagenomes.</title>
        <authorList>
            <person name="Kawai M."/>
            <person name="Futagami T."/>
            <person name="Toyoda A."/>
            <person name="Takaki Y."/>
            <person name="Nishi S."/>
            <person name="Hori S."/>
            <person name="Arai W."/>
            <person name="Tsubouchi T."/>
            <person name="Morono Y."/>
            <person name="Uchiyama I."/>
            <person name="Ito T."/>
            <person name="Fujiyama A."/>
            <person name="Inagaki F."/>
            <person name="Takami H."/>
        </authorList>
    </citation>
    <scope>NUCLEOTIDE SEQUENCE</scope>
    <source>
        <strain evidence="1">Expedition CK06-06</strain>
    </source>
</reference>
<dbReference type="AlphaFoldDB" id="X1E9E8"/>
<dbReference type="EMBL" id="BART01020739">
    <property type="protein sequence ID" value="GAH05283.1"/>
    <property type="molecule type" value="Genomic_DNA"/>
</dbReference>
<organism evidence="1">
    <name type="scientific">marine sediment metagenome</name>
    <dbReference type="NCBI Taxonomy" id="412755"/>
    <lineage>
        <taxon>unclassified sequences</taxon>
        <taxon>metagenomes</taxon>
        <taxon>ecological metagenomes</taxon>
    </lineage>
</organism>
<comment type="caution">
    <text evidence="1">The sequence shown here is derived from an EMBL/GenBank/DDBJ whole genome shotgun (WGS) entry which is preliminary data.</text>
</comment>
<accession>X1E9E8</accession>
<name>X1E9E8_9ZZZZ</name>
<evidence type="ECO:0000313" key="1">
    <source>
        <dbReference type="EMBL" id="GAH05283.1"/>
    </source>
</evidence>
<gene>
    <name evidence="1" type="ORF">S01H4_38459</name>
</gene>